<dbReference type="Pfam" id="PF14378">
    <property type="entry name" value="PAP2_3"/>
    <property type="match status" value="1"/>
</dbReference>
<evidence type="ECO:0000256" key="2">
    <source>
        <dbReference type="SAM" id="Phobius"/>
    </source>
</evidence>
<organism evidence="4 5">
    <name type="scientific">Novosphingobium cyanobacteriorum</name>
    <dbReference type="NCBI Taxonomy" id="3024215"/>
    <lineage>
        <taxon>Bacteria</taxon>
        <taxon>Pseudomonadati</taxon>
        <taxon>Pseudomonadota</taxon>
        <taxon>Alphaproteobacteria</taxon>
        <taxon>Sphingomonadales</taxon>
        <taxon>Sphingomonadaceae</taxon>
        <taxon>Novosphingobium</taxon>
    </lineage>
</organism>
<feature type="transmembrane region" description="Helical" evidence="2">
    <location>
        <begin position="173"/>
        <end position="191"/>
    </location>
</feature>
<feature type="transmembrane region" description="Helical" evidence="2">
    <location>
        <begin position="49"/>
        <end position="66"/>
    </location>
</feature>
<name>A0ABT6CKE1_9SPHN</name>
<evidence type="ECO:0000313" key="4">
    <source>
        <dbReference type="EMBL" id="MDF8334394.1"/>
    </source>
</evidence>
<keyword evidence="2" id="KW-0812">Transmembrane</keyword>
<reference evidence="4 5" key="1">
    <citation type="submission" date="2023-03" db="EMBL/GenBank/DDBJ databases">
        <title>Novosphingobium cyanobacteriorum sp. nov., isolated from a eutrophic reservoir during the Microcystis bloom period.</title>
        <authorList>
            <person name="Kang M."/>
            <person name="Le V."/>
            <person name="Ko S.-R."/>
            <person name="Lee S.-A."/>
            <person name="Ahn C.-Y."/>
        </authorList>
    </citation>
    <scope>NUCLEOTIDE SEQUENCE [LARGE SCALE GENOMIC DNA]</scope>
    <source>
        <strain evidence="4 5">HBC54</strain>
    </source>
</reference>
<feature type="region of interest" description="Disordered" evidence="1">
    <location>
        <begin position="1"/>
        <end position="37"/>
    </location>
</feature>
<feature type="domain" description="Inositolphosphotransferase Aur1/Ipt1" evidence="3">
    <location>
        <begin position="145"/>
        <end position="328"/>
    </location>
</feature>
<gene>
    <name evidence="4" type="ORF">POM99_14385</name>
</gene>
<evidence type="ECO:0000313" key="5">
    <source>
        <dbReference type="Proteomes" id="UP001222770"/>
    </source>
</evidence>
<comment type="caution">
    <text evidence="4">The sequence shown here is derived from an EMBL/GenBank/DDBJ whole genome shotgun (WGS) entry which is preliminary data.</text>
</comment>
<dbReference type="InterPro" id="IPR026841">
    <property type="entry name" value="Aur1/Ipt1"/>
</dbReference>
<evidence type="ECO:0000256" key="1">
    <source>
        <dbReference type="SAM" id="MobiDB-lite"/>
    </source>
</evidence>
<evidence type="ECO:0000259" key="3">
    <source>
        <dbReference type="Pfam" id="PF14378"/>
    </source>
</evidence>
<feature type="transmembrane region" description="Helical" evidence="2">
    <location>
        <begin position="203"/>
        <end position="229"/>
    </location>
</feature>
<dbReference type="EMBL" id="JAROCY010000013">
    <property type="protein sequence ID" value="MDF8334394.1"/>
    <property type="molecule type" value="Genomic_DNA"/>
</dbReference>
<accession>A0ABT6CKE1</accession>
<feature type="transmembrane region" description="Helical" evidence="2">
    <location>
        <begin position="72"/>
        <end position="92"/>
    </location>
</feature>
<feature type="compositionally biased region" description="Low complexity" evidence="1">
    <location>
        <begin position="1"/>
        <end position="12"/>
    </location>
</feature>
<feature type="transmembrane region" description="Helical" evidence="2">
    <location>
        <begin position="113"/>
        <end position="134"/>
    </location>
</feature>
<protein>
    <submittedName>
        <fullName evidence="4">Phosphatase PAP2 family protein</fullName>
    </submittedName>
</protein>
<dbReference type="RefSeq" id="WP_277279023.1">
    <property type="nucleotide sequence ID" value="NZ_JAROCY010000013.1"/>
</dbReference>
<keyword evidence="2" id="KW-0472">Membrane</keyword>
<keyword evidence="5" id="KW-1185">Reference proteome</keyword>
<keyword evidence="2" id="KW-1133">Transmembrane helix</keyword>
<sequence length="345" mass="36931">MKQQDLALDRSLPAPPPRRLSRPPLRRPMPPLPGGTAVAQPPAAFPVRWLIAAIVASGLAVAALMARQHIGLRLGGPALPALALLVTTLAALRHRHRAPATSTQRTVRDFAESALLLVCAALIGGLGSYAAAAATTGFDDALLERSDRLLHFDWLALYGLFVRHPALQWVGEAAYASIWLSPLVIIGYCAVTARQDHARRFLAAYWLSAMLTLLVFPLLPARGALAYLWHGPIPYLPMEGLGQGHIIPMLRSHALKVVDLGALQGIVCAPSFHTVSAAVFIATAWPIPPLRRWLVPLNAAMLLATPVEGTHYLTDMLIGLAVAGLALATVRGVEGWFNRSSPLVG</sequence>
<proteinExistence type="predicted"/>
<dbReference type="Proteomes" id="UP001222770">
    <property type="component" value="Unassembled WGS sequence"/>
</dbReference>